<keyword evidence="4" id="KW-0812">Transmembrane</keyword>
<evidence type="ECO:0000313" key="13">
    <source>
        <dbReference type="Proteomes" id="UP001597045"/>
    </source>
</evidence>
<comment type="caution">
    <text evidence="12">The sequence shown here is derived from an EMBL/GenBank/DDBJ whole genome shotgun (WGS) entry which is preliminary data.</text>
</comment>
<evidence type="ECO:0000256" key="10">
    <source>
        <dbReference type="ARBA" id="ARBA00023136"/>
    </source>
</evidence>
<dbReference type="Pfam" id="PF02669">
    <property type="entry name" value="KdpC"/>
    <property type="match status" value="1"/>
</dbReference>
<keyword evidence="6" id="KW-0067">ATP-binding</keyword>
<feature type="region of interest" description="Disordered" evidence="11">
    <location>
        <begin position="1"/>
        <end position="34"/>
    </location>
</feature>
<keyword evidence="1" id="KW-0813">Transport</keyword>
<keyword evidence="3" id="KW-0633">Potassium transport</keyword>
<name>A0ABW3MH55_9PSEU</name>
<evidence type="ECO:0000256" key="6">
    <source>
        <dbReference type="ARBA" id="ARBA00022840"/>
    </source>
</evidence>
<evidence type="ECO:0000256" key="4">
    <source>
        <dbReference type="ARBA" id="ARBA00022692"/>
    </source>
</evidence>
<keyword evidence="10" id="KW-0472">Membrane</keyword>
<evidence type="ECO:0000256" key="8">
    <source>
        <dbReference type="ARBA" id="ARBA00022989"/>
    </source>
</evidence>
<protein>
    <submittedName>
        <fullName evidence="12">Potassium-transporting ATPase subunit C</fullName>
    </submittedName>
</protein>
<keyword evidence="9" id="KW-0406">Ion transport</keyword>
<proteinExistence type="predicted"/>
<dbReference type="EMBL" id="JBHTIS010002447">
    <property type="protein sequence ID" value="MFD1049861.1"/>
    <property type="molecule type" value="Genomic_DNA"/>
</dbReference>
<evidence type="ECO:0000313" key="12">
    <source>
        <dbReference type="EMBL" id="MFD1049861.1"/>
    </source>
</evidence>
<sequence>MRQSQHRGHRWPPVVRGSRWSPRSPAASASGLDPQISPAYAELQVARVARENGVPEDIVRKFVTDNTTDRGLGVLGDPGVNVLKLNLAVQAVKQR</sequence>
<dbReference type="PANTHER" id="PTHR30042:SF2">
    <property type="entry name" value="POTASSIUM-TRANSPORTING ATPASE KDPC SUBUNIT"/>
    <property type="match status" value="1"/>
</dbReference>
<evidence type="ECO:0000256" key="9">
    <source>
        <dbReference type="ARBA" id="ARBA00023065"/>
    </source>
</evidence>
<feature type="compositionally biased region" description="Low complexity" evidence="11">
    <location>
        <begin position="16"/>
        <end position="31"/>
    </location>
</feature>
<evidence type="ECO:0000256" key="5">
    <source>
        <dbReference type="ARBA" id="ARBA00022741"/>
    </source>
</evidence>
<keyword evidence="7" id="KW-0630">Potassium</keyword>
<keyword evidence="8" id="KW-1133">Transmembrane helix</keyword>
<evidence type="ECO:0000256" key="3">
    <source>
        <dbReference type="ARBA" id="ARBA00022538"/>
    </source>
</evidence>
<gene>
    <name evidence="12" type="ORF">ACFQ1S_32165</name>
</gene>
<accession>A0ABW3MH55</accession>
<feature type="compositionally biased region" description="Basic residues" evidence="11">
    <location>
        <begin position="1"/>
        <end position="10"/>
    </location>
</feature>
<dbReference type="Proteomes" id="UP001597045">
    <property type="component" value="Unassembled WGS sequence"/>
</dbReference>
<evidence type="ECO:0000256" key="2">
    <source>
        <dbReference type="ARBA" id="ARBA00022475"/>
    </source>
</evidence>
<dbReference type="InterPro" id="IPR003820">
    <property type="entry name" value="KdpC"/>
</dbReference>
<organism evidence="12 13">
    <name type="scientific">Kibdelosporangium lantanae</name>
    <dbReference type="NCBI Taxonomy" id="1497396"/>
    <lineage>
        <taxon>Bacteria</taxon>
        <taxon>Bacillati</taxon>
        <taxon>Actinomycetota</taxon>
        <taxon>Actinomycetes</taxon>
        <taxon>Pseudonocardiales</taxon>
        <taxon>Pseudonocardiaceae</taxon>
        <taxon>Kibdelosporangium</taxon>
    </lineage>
</organism>
<reference evidence="13" key="1">
    <citation type="journal article" date="2019" name="Int. J. Syst. Evol. Microbiol.">
        <title>The Global Catalogue of Microorganisms (GCM) 10K type strain sequencing project: providing services to taxonomists for standard genome sequencing and annotation.</title>
        <authorList>
            <consortium name="The Broad Institute Genomics Platform"/>
            <consortium name="The Broad Institute Genome Sequencing Center for Infectious Disease"/>
            <person name="Wu L."/>
            <person name="Ma J."/>
        </authorList>
    </citation>
    <scope>NUCLEOTIDE SEQUENCE [LARGE SCALE GENOMIC DNA]</scope>
    <source>
        <strain evidence="13">JCM 31486</strain>
    </source>
</reference>
<evidence type="ECO:0000256" key="1">
    <source>
        <dbReference type="ARBA" id="ARBA00022448"/>
    </source>
</evidence>
<keyword evidence="2" id="KW-1003">Cell membrane</keyword>
<dbReference type="PANTHER" id="PTHR30042">
    <property type="entry name" value="POTASSIUM-TRANSPORTING ATPASE C CHAIN"/>
    <property type="match status" value="1"/>
</dbReference>
<keyword evidence="13" id="KW-1185">Reference proteome</keyword>
<keyword evidence="5" id="KW-0547">Nucleotide-binding</keyword>
<evidence type="ECO:0000256" key="11">
    <source>
        <dbReference type="SAM" id="MobiDB-lite"/>
    </source>
</evidence>
<evidence type="ECO:0000256" key="7">
    <source>
        <dbReference type="ARBA" id="ARBA00022958"/>
    </source>
</evidence>